<dbReference type="InterPro" id="IPR051104">
    <property type="entry name" value="FAD_monoxygenase"/>
</dbReference>
<proteinExistence type="inferred from homology"/>
<name>A0ABQ0GI35_9PEZI</name>
<keyword evidence="3" id="KW-0274">FAD</keyword>
<organism evidence="6 7">
    <name type="scientific">Madurella fahalii</name>
    <dbReference type="NCBI Taxonomy" id="1157608"/>
    <lineage>
        <taxon>Eukaryota</taxon>
        <taxon>Fungi</taxon>
        <taxon>Dikarya</taxon>
        <taxon>Ascomycota</taxon>
        <taxon>Pezizomycotina</taxon>
        <taxon>Sordariomycetes</taxon>
        <taxon>Sordariomycetidae</taxon>
        <taxon>Sordariales</taxon>
        <taxon>Sordariales incertae sedis</taxon>
        <taxon>Madurella</taxon>
    </lineage>
</organism>
<dbReference type="Proteomes" id="UP001628179">
    <property type="component" value="Unassembled WGS sequence"/>
</dbReference>
<gene>
    <name evidence="6" type="ORF">MFIFM68171_07601</name>
</gene>
<feature type="region of interest" description="Disordered" evidence="5">
    <location>
        <begin position="1"/>
        <end position="20"/>
    </location>
</feature>
<dbReference type="PANTHER" id="PTHR46720">
    <property type="entry name" value="HYDROXYLASE, PUTATIVE (AFU_ORTHOLOGUE AFUA_3G01460)-RELATED"/>
    <property type="match status" value="1"/>
</dbReference>
<evidence type="ECO:0000256" key="3">
    <source>
        <dbReference type="ARBA" id="ARBA00022827"/>
    </source>
</evidence>
<reference evidence="6 7" key="1">
    <citation type="submission" date="2024-09" db="EMBL/GenBank/DDBJ databases">
        <title>Itraconazole resistance in Madurella fahalii resulting from another homologue of gene encoding cytochrome P450 14-alpha sterol demethylase (CYP51).</title>
        <authorList>
            <person name="Yoshioka I."/>
            <person name="Fahal A.H."/>
            <person name="Kaneko S."/>
            <person name="Yaguchi T."/>
        </authorList>
    </citation>
    <scope>NUCLEOTIDE SEQUENCE [LARGE SCALE GENOMIC DNA]</scope>
    <source>
        <strain evidence="6 7">IFM 68171</strain>
    </source>
</reference>
<comment type="caution">
    <text evidence="6">The sequence shown here is derived from an EMBL/GenBank/DDBJ whole genome shotgun (WGS) entry which is preliminary data.</text>
</comment>
<comment type="similarity">
    <text evidence="1">Belongs to the paxM FAD-dependent monooxygenase family.</text>
</comment>
<evidence type="ECO:0000256" key="1">
    <source>
        <dbReference type="ARBA" id="ARBA00007992"/>
    </source>
</evidence>
<keyword evidence="7" id="KW-1185">Reference proteome</keyword>
<evidence type="ECO:0000313" key="7">
    <source>
        <dbReference type="Proteomes" id="UP001628179"/>
    </source>
</evidence>
<evidence type="ECO:0000256" key="5">
    <source>
        <dbReference type="SAM" id="MobiDB-lite"/>
    </source>
</evidence>
<protein>
    <submittedName>
        <fullName evidence="6">Uncharacterized protein</fullName>
    </submittedName>
</protein>
<keyword evidence="4" id="KW-0560">Oxidoreductase</keyword>
<accession>A0ABQ0GI35</accession>
<sequence length="118" mass="13100">MPHIRQHPGKAPGPACPSRTALSSALFGRAKTPAEARTALEVYDKIRRPRTQLIVKSSRGTGEIVTGRGEDTGLDLGKLKERLLPRWDFILNLDVKKHRDEAVEILIAELEKEKGARP</sequence>
<dbReference type="EMBL" id="BAAFSV010000004">
    <property type="protein sequence ID" value="GAB1317391.1"/>
    <property type="molecule type" value="Genomic_DNA"/>
</dbReference>
<dbReference type="RefSeq" id="XP_070919122.1">
    <property type="nucleotide sequence ID" value="XM_071063021.1"/>
</dbReference>
<evidence type="ECO:0000313" key="6">
    <source>
        <dbReference type="EMBL" id="GAB1317391.1"/>
    </source>
</evidence>
<dbReference type="PANTHER" id="PTHR46720:SF3">
    <property type="entry name" value="FAD-BINDING DOMAIN-CONTAINING PROTEIN-RELATED"/>
    <property type="match status" value="1"/>
</dbReference>
<keyword evidence="2" id="KW-0285">Flavoprotein</keyword>
<dbReference type="GeneID" id="98178344"/>
<evidence type="ECO:0000256" key="4">
    <source>
        <dbReference type="ARBA" id="ARBA00023002"/>
    </source>
</evidence>
<evidence type="ECO:0000256" key="2">
    <source>
        <dbReference type="ARBA" id="ARBA00022630"/>
    </source>
</evidence>